<evidence type="ECO:0000313" key="3">
    <source>
        <dbReference type="Proteomes" id="UP000294772"/>
    </source>
</evidence>
<dbReference type="InterPro" id="IPR036390">
    <property type="entry name" value="WH_DNA-bd_sf"/>
</dbReference>
<gene>
    <name evidence="2" type="ORF">EV676_10662</name>
</gene>
<dbReference type="Proteomes" id="UP000294772">
    <property type="component" value="Unassembled WGS sequence"/>
</dbReference>
<dbReference type="SUPFAM" id="SSF46785">
    <property type="entry name" value="Winged helix' DNA-binding domain"/>
    <property type="match status" value="1"/>
</dbReference>
<evidence type="ECO:0000313" key="2">
    <source>
        <dbReference type="EMBL" id="TCP06579.1"/>
    </source>
</evidence>
<accession>A0AA46DCW4</accession>
<name>A0AA46DCW4_9BURK</name>
<dbReference type="EMBL" id="SLXF01000006">
    <property type="protein sequence ID" value="TCP06579.1"/>
    <property type="molecule type" value="Genomic_DNA"/>
</dbReference>
<feature type="region of interest" description="Disordered" evidence="1">
    <location>
        <begin position="104"/>
        <end position="196"/>
    </location>
</feature>
<reference evidence="2 3" key="1">
    <citation type="submission" date="2019-03" db="EMBL/GenBank/DDBJ databases">
        <title>Genomic Encyclopedia of Type Strains, Phase IV (KMG-IV): sequencing the most valuable type-strain genomes for metagenomic binning, comparative biology and taxonomic classification.</title>
        <authorList>
            <person name="Goeker M."/>
        </authorList>
    </citation>
    <scope>NUCLEOTIDE SEQUENCE [LARGE SCALE GENOMIC DNA]</scope>
    <source>
        <strain evidence="2 3">DSM 15264</strain>
    </source>
</reference>
<comment type="caution">
    <text evidence="2">The sequence shown here is derived from an EMBL/GenBank/DDBJ whole genome shotgun (WGS) entry which is preliminary data.</text>
</comment>
<feature type="compositionally biased region" description="Gly residues" evidence="1">
    <location>
        <begin position="109"/>
        <end position="124"/>
    </location>
</feature>
<protein>
    <submittedName>
        <fullName evidence="2">Uncharacterized protein</fullName>
    </submittedName>
</protein>
<evidence type="ECO:0000256" key="1">
    <source>
        <dbReference type="SAM" id="MobiDB-lite"/>
    </source>
</evidence>
<sequence length="307" mass="31799">MRRPSFQFYPGDWRKDVELRSCSIAARGLWIDLMCVMHDCEPYGHLVLNGKPMTIAQIAGQIGISPAQAKRLLDELIANGVARVTDGGVIYSKRMVEDERVRNARAEGGKAGSGHGSKGGGHGVKGGRPKGGKGGGKGGFETPLAPDEETPLGGEQKPPPSSSSSSSSSKEETRTATAAMEGRALENPPSSPATPAAEVCRAMRAEGLAGGNPSHPELLALLAAGATVAEFVDAARDAVQRGKGFAYALGTVKGRRQDAARLAQGVHRGPMPAMSDAARTIAALTGANRMQAEPAGEVIDVDATRVG</sequence>
<organism evidence="2 3">
    <name type="scientific">Caldimonas thermodepolymerans</name>
    <dbReference type="NCBI Taxonomy" id="215580"/>
    <lineage>
        <taxon>Bacteria</taxon>
        <taxon>Pseudomonadati</taxon>
        <taxon>Pseudomonadota</taxon>
        <taxon>Betaproteobacteria</taxon>
        <taxon>Burkholderiales</taxon>
        <taxon>Sphaerotilaceae</taxon>
        <taxon>Caldimonas</taxon>
    </lineage>
</organism>
<proteinExistence type="predicted"/>
<dbReference type="AlphaFoldDB" id="A0AA46DCW4"/>